<evidence type="ECO:0000256" key="3">
    <source>
        <dbReference type="ARBA" id="ARBA00022833"/>
    </source>
</evidence>
<evidence type="ECO:0000256" key="1">
    <source>
        <dbReference type="ARBA" id="ARBA00022723"/>
    </source>
</evidence>
<accession>A0A1L8CZJ3</accession>
<gene>
    <name evidence="6" type="ORF">ciss_02270</name>
</gene>
<feature type="domain" description="Formylmethanofuran dehydrogenase subunit E" evidence="5">
    <location>
        <begin position="15"/>
        <end position="151"/>
    </location>
</feature>
<keyword evidence="1" id="KW-0479">Metal-binding</keyword>
<sequence>MVCRVVTDWERVVEFHGHVCPGLAIGYRAAKLALERFLEKGGNLDDLYVITENDACGVDAIQVLTGCTFGKGRLIYKDTGKMAYTFGSISWGKGERLVVRGELWQRSSDQEKLFNKILEKKATEEERKRFSELQNKRAEEILTMPSDQLFKIQEVPFKVRPVRIFKSLTCSKCGESVMEPKARLYHGEIVCKDCFIDYKVCE</sequence>
<dbReference type="PIRSF" id="PIRSF006578">
    <property type="entry name" value="FwdE"/>
    <property type="match status" value="1"/>
</dbReference>
<evidence type="ECO:0000313" key="6">
    <source>
        <dbReference type="EMBL" id="GAV24294.1"/>
    </source>
</evidence>
<feature type="domain" description="Zinc finger DksA/TraR C4-type" evidence="4">
    <location>
        <begin position="164"/>
        <end position="198"/>
    </location>
</feature>
<dbReference type="Gene3D" id="3.30.1330.130">
    <property type="match status" value="1"/>
</dbReference>
<dbReference type="SUPFAM" id="SSF143555">
    <property type="entry name" value="FwdE-like"/>
    <property type="match status" value="1"/>
</dbReference>
<keyword evidence="2" id="KW-0863">Zinc-finger</keyword>
<dbReference type="InterPro" id="IPR000962">
    <property type="entry name" value="Znf_DskA_TraR"/>
</dbReference>
<dbReference type="Pfam" id="PF02663">
    <property type="entry name" value="FmdE"/>
    <property type="match status" value="1"/>
</dbReference>
<dbReference type="AlphaFoldDB" id="A0A1L8CZJ3"/>
<dbReference type="PANTHER" id="PTHR39418:SF1">
    <property type="entry name" value="DEHYDROGENASE"/>
    <property type="match status" value="1"/>
</dbReference>
<dbReference type="GO" id="GO:0008270">
    <property type="term" value="F:zinc ion binding"/>
    <property type="evidence" value="ECO:0007669"/>
    <property type="project" value="UniProtKB-KW"/>
</dbReference>
<evidence type="ECO:0000259" key="5">
    <source>
        <dbReference type="Pfam" id="PF02663"/>
    </source>
</evidence>
<dbReference type="EMBL" id="BDJL01000003">
    <property type="protein sequence ID" value="GAV24294.1"/>
    <property type="molecule type" value="Genomic_DNA"/>
</dbReference>
<evidence type="ECO:0000313" key="7">
    <source>
        <dbReference type="Proteomes" id="UP000187338"/>
    </source>
</evidence>
<dbReference type="STRING" id="661089.ciss_02270"/>
<dbReference type="InterPro" id="IPR003814">
    <property type="entry name" value="FmdEsu_dom"/>
</dbReference>
<keyword evidence="7" id="KW-1185">Reference proteome</keyword>
<protein>
    <submittedName>
        <fullName evidence="6">Formylmethanofuran dehydrogenase subunit E</fullName>
    </submittedName>
</protein>
<reference evidence="7" key="1">
    <citation type="submission" date="2016-12" db="EMBL/GenBank/DDBJ databases">
        <title>Draft Genome Sequences od Carboxydothermus pertinax and islandicus, Hydrogenogenic Carboxydotrophic Bacteria.</title>
        <authorList>
            <person name="Fukuyama Y."/>
            <person name="Ohmae K."/>
            <person name="Yoneda Y."/>
            <person name="Yoshida T."/>
            <person name="Sako Y."/>
        </authorList>
    </citation>
    <scope>NUCLEOTIDE SEQUENCE [LARGE SCALE GENOMIC DNA]</scope>
    <source>
        <strain evidence="7">SET</strain>
    </source>
</reference>
<dbReference type="InterPro" id="IPR053194">
    <property type="entry name" value="tRNA_methyltr_O"/>
</dbReference>
<evidence type="ECO:0000259" key="4">
    <source>
        <dbReference type="Pfam" id="PF01258"/>
    </source>
</evidence>
<proteinExistence type="predicted"/>
<dbReference type="Proteomes" id="UP000187338">
    <property type="component" value="Unassembled WGS sequence"/>
</dbReference>
<name>A0A1L8CZJ3_9THEO</name>
<evidence type="ECO:0000256" key="2">
    <source>
        <dbReference type="ARBA" id="ARBA00022771"/>
    </source>
</evidence>
<keyword evidence="3" id="KW-0862">Zinc</keyword>
<comment type="caution">
    <text evidence="6">The sequence shown here is derived from an EMBL/GenBank/DDBJ whole genome shotgun (WGS) entry which is preliminary data.</text>
</comment>
<dbReference type="InterPro" id="IPR026328">
    <property type="entry name" value="FmdE"/>
</dbReference>
<dbReference type="Pfam" id="PF01258">
    <property type="entry name" value="zf-dskA_traR"/>
    <property type="match status" value="1"/>
</dbReference>
<organism evidence="6 7">
    <name type="scientific">Carboxydothermus islandicus</name>
    <dbReference type="NCBI Taxonomy" id="661089"/>
    <lineage>
        <taxon>Bacteria</taxon>
        <taxon>Bacillati</taxon>
        <taxon>Bacillota</taxon>
        <taxon>Clostridia</taxon>
        <taxon>Thermoanaerobacterales</taxon>
        <taxon>Thermoanaerobacteraceae</taxon>
        <taxon>Carboxydothermus</taxon>
    </lineage>
</organism>
<dbReference type="PANTHER" id="PTHR39418">
    <property type="entry name" value="DEHYDROGENASE-RELATED"/>
    <property type="match status" value="1"/>
</dbReference>